<gene>
    <name evidence="2" type="ORF">EZH22_30770</name>
</gene>
<reference evidence="2 3" key="1">
    <citation type="submission" date="2020-10" db="EMBL/GenBank/DDBJ databases">
        <title>Degradation of 1,4-Dioxane by Xanthobacter sp. YN2, via a Novel Group-2 Soluble Di-Iron Monooxygenase.</title>
        <authorList>
            <person name="Ma F."/>
            <person name="Wang Y."/>
            <person name="Yang J."/>
            <person name="Guo H."/>
            <person name="Su D."/>
            <person name="Yu L."/>
        </authorList>
    </citation>
    <scope>NUCLEOTIDE SEQUENCE [LARGE SCALE GENOMIC DNA]</scope>
    <source>
        <strain evidence="2 3">YN2</strain>
        <plasmid evidence="2 3">unnamed2</plasmid>
    </source>
</reference>
<dbReference type="EMBL" id="CP063364">
    <property type="protein sequence ID" value="QRG10112.1"/>
    <property type="molecule type" value="Genomic_DNA"/>
</dbReference>
<dbReference type="KEGG" id="xdi:EZH22_30770"/>
<keyword evidence="2" id="KW-0614">Plasmid</keyword>
<organism evidence="2 3">
    <name type="scientific">Xanthobacter dioxanivorans</name>
    <dbReference type="NCBI Taxonomy" id="2528964"/>
    <lineage>
        <taxon>Bacteria</taxon>
        <taxon>Pseudomonadati</taxon>
        <taxon>Pseudomonadota</taxon>
        <taxon>Alphaproteobacteria</taxon>
        <taxon>Hyphomicrobiales</taxon>
        <taxon>Xanthobacteraceae</taxon>
        <taxon>Xanthobacter</taxon>
    </lineage>
</organism>
<protein>
    <submittedName>
        <fullName evidence="2">Type II toxin-antitoxin system RelE/ParE family toxin</fullName>
    </submittedName>
</protein>
<sequence length="127" mass="14168">MAARRSPPKSKPEVAGPPASPILKPLDFLGTSLKDLKDFPEEARQEVGFQLDQVQRGKEPASWGPMTTIGPGAMEIKVKEANGEFRVIYVVKFDDVIYVLHSFQKKTEQTSPRDIALAKARYKEIGR</sequence>
<accession>A0A974PUP5</accession>
<dbReference type="Proteomes" id="UP000596427">
    <property type="component" value="Plasmid unnamed2"/>
</dbReference>
<evidence type="ECO:0000313" key="3">
    <source>
        <dbReference type="Proteomes" id="UP000596427"/>
    </source>
</evidence>
<proteinExistence type="predicted"/>
<name>A0A974PUP5_9HYPH</name>
<keyword evidence="3" id="KW-1185">Reference proteome</keyword>
<feature type="region of interest" description="Disordered" evidence="1">
    <location>
        <begin position="1"/>
        <end position="23"/>
    </location>
</feature>
<dbReference type="AlphaFoldDB" id="A0A974PUP5"/>
<dbReference type="RefSeq" id="WP_203196993.1">
    <property type="nucleotide sequence ID" value="NZ_CP063364.1"/>
</dbReference>
<geneLocation type="plasmid" evidence="2 3">
    <name>unnamed2</name>
</geneLocation>
<dbReference type="InterPro" id="IPR009241">
    <property type="entry name" value="HigB-like"/>
</dbReference>
<evidence type="ECO:0000256" key="1">
    <source>
        <dbReference type="SAM" id="MobiDB-lite"/>
    </source>
</evidence>
<dbReference type="Pfam" id="PF05973">
    <property type="entry name" value="Gp49"/>
    <property type="match status" value="1"/>
</dbReference>
<evidence type="ECO:0000313" key="2">
    <source>
        <dbReference type="EMBL" id="QRG10112.1"/>
    </source>
</evidence>